<accession>A0A6I1X1T3</accession>
<gene>
    <name evidence="1" type="ORF">GHO28_19455</name>
</gene>
<evidence type="ECO:0000313" key="1">
    <source>
        <dbReference type="EMBL" id="MQU44665.1"/>
    </source>
</evidence>
<evidence type="ECO:0000313" key="2">
    <source>
        <dbReference type="Proteomes" id="UP000466863"/>
    </source>
</evidence>
<name>A0A6I1X1T3_9PSED</name>
<comment type="caution">
    <text evidence="1">The sequence shown here is derived from an EMBL/GenBank/DDBJ whole genome shotgun (WGS) entry which is preliminary data.</text>
</comment>
<dbReference type="EMBL" id="WIVV01000107">
    <property type="protein sequence ID" value="MQU44665.1"/>
    <property type="molecule type" value="Genomic_DNA"/>
</dbReference>
<dbReference type="Proteomes" id="UP000466863">
    <property type="component" value="Unassembled WGS sequence"/>
</dbReference>
<reference evidence="1 2" key="1">
    <citation type="submission" date="2019-10" db="EMBL/GenBank/DDBJ databases">
        <title>Evaluation of single-gene subtyping targets for Pseudomonas.</title>
        <authorList>
            <person name="Reichler S.J."/>
            <person name="Orsi R.H."/>
            <person name="Wiedmann M."/>
            <person name="Martin N.H."/>
            <person name="Murphy S.I."/>
        </authorList>
    </citation>
    <scope>NUCLEOTIDE SEQUENCE [LARGE SCALE GENOMIC DNA]</scope>
    <source>
        <strain evidence="1 2">FSL R10-1876</strain>
    </source>
</reference>
<dbReference type="RefSeq" id="WP_153356954.1">
    <property type="nucleotide sequence ID" value="NZ_WIVV01000107.1"/>
</dbReference>
<sequence>MPDIRKMANSGILLSHNDFYKSPRSFSTILGRNRRQDLLLSLSFLSYDHHEEPRFRKWSIEELCKTKAHRAYAKERAVFSRLQCWRLWTVLFNEWSPGKNAKGRRPEFEVLHEAFAKLNDRLDDTRDNDQQAFIKAIASQGRDNRLLKLRRAQYMFCADSPLSPFVNAFERKIGTPLKTYLNVIYFIIEYWHSLCANLHSTTGLEEWAISAEWLSKQVRTPAGQITAIMKEISFSISDGREFSQSSIRQPNEFALYRDQPILEIEDAKFVPIEGKLLEELLFENLLHRIHQANDKNRVFFSAFGFEYEKYAQNYALKFMQGLAQYKVIEEFSFDGGQGKELKSSDLMISIPEKNCMIIFEFKSARPLYTSFATENNPKSISESLEKLQDKPWGQVIKALTNILQNEAHPAFCERTEYFIVSVTMNNYPMTLQENVATNSAGKDISAYFYSFDIETFEVLMRAARLSSHYSIRDQLFWCYERRKKMSAKTTLVRYIKTLLANGITEDNVYGDVEQETLIEHRSHFKSYEA</sequence>
<organism evidence="1 2">
    <name type="scientific">Pseudomonas helleri</name>
    <dbReference type="NCBI Taxonomy" id="1608996"/>
    <lineage>
        <taxon>Bacteria</taxon>
        <taxon>Pseudomonadati</taxon>
        <taxon>Pseudomonadota</taxon>
        <taxon>Gammaproteobacteria</taxon>
        <taxon>Pseudomonadales</taxon>
        <taxon>Pseudomonadaceae</taxon>
        <taxon>Pseudomonas</taxon>
    </lineage>
</organism>
<proteinExistence type="predicted"/>
<protein>
    <submittedName>
        <fullName evidence="1">Uncharacterized protein</fullName>
    </submittedName>
</protein>
<dbReference type="AlphaFoldDB" id="A0A6I1X1T3"/>